<dbReference type="GO" id="GO:0032456">
    <property type="term" value="P:endocytic recycling"/>
    <property type="evidence" value="ECO:0007669"/>
    <property type="project" value="TreeGrafter"/>
</dbReference>
<dbReference type="Gene3D" id="2.30.29.30">
    <property type="entry name" value="Pleckstrin-homology domain (PH domain)/Phosphotyrosine-binding domain (PTB)"/>
    <property type="match status" value="1"/>
</dbReference>
<dbReference type="Pfam" id="PF00787">
    <property type="entry name" value="PX"/>
    <property type="match status" value="1"/>
</dbReference>
<dbReference type="GO" id="GO:0035091">
    <property type="term" value="F:phosphatidylinositol binding"/>
    <property type="evidence" value="ECO:0007669"/>
    <property type="project" value="InterPro"/>
</dbReference>
<evidence type="ECO:0000256" key="8">
    <source>
        <dbReference type="ARBA" id="ARBA00023121"/>
    </source>
</evidence>
<feature type="domain" description="Ras-associating" evidence="13">
    <location>
        <begin position="127"/>
        <end position="204"/>
    </location>
</feature>
<keyword evidence="8" id="KW-0446">Lipid-binding</keyword>
<evidence type="ECO:0000256" key="5">
    <source>
        <dbReference type="ARBA" id="ARBA00022448"/>
    </source>
</evidence>
<comment type="function">
    <text evidence="10">Critical regulator of endosomal recycling of numerous surface proteins, including integrins, signaling receptor and channels. Binds to NPxY sequences in the cytoplasmic tails of target cargos. Associates with retriever and CCC complexes to prevent lysosomal degradation and promote cell surface recycling of numerous cargos such as integrins ITGB1, ITGB5 and their associated alpha subunits. Also required for maintenance of normal cell surface levels of APP and LRP1. Interacts with membranes containing phosphatidylinositol 3-phosphate (PtdIns(3P)).</text>
</comment>
<dbReference type="OrthoDB" id="5772781at2759"/>
<dbReference type="InterPro" id="IPR036871">
    <property type="entry name" value="PX_dom_sf"/>
</dbReference>
<dbReference type="PROSITE" id="PS50195">
    <property type="entry name" value="PX"/>
    <property type="match status" value="1"/>
</dbReference>
<evidence type="ECO:0000256" key="11">
    <source>
        <dbReference type="SAM" id="MobiDB-lite"/>
    </source>
</evidence>
<dbReference type="InterPro" id="IPR048763">
    <property type="entry name" value="SNX17-31_FERM_F1"/>
</dbReference>
<sequence length="444" mass="52013">MHFSISETEECKDETGSYTLFKISINGAHHCSVRYSQLHNLDEQLRSEFGELVPSFPPKKMFALSTKAKDDRRFQLEKYLQLISQIQKIMNSDCIINFFTNAQKELYREAETDAELTVYLMNYEKLTVSIKSYEQTEDVLEKIMQKLGMNQNYVFYFGIFLVKKDDEDSIKIVRKLQDFESPYISLKNANKIEKHRLVIRKSFFDLSYESDLYDDSVAMNLLYYQAIDELSRSLIVPDNSSVRQLEQLQAKNSIREFLRLIVTQKNYGFMSFKSCISNYPEANTKVNVLMGNRVLKLIWKNQSQEEEFPFKITRVKCWKVTGIPNYESSSKISTHLELSFEYLFSKDKMTWITLKTEQAILISMSLQTMVDEILLKKDGKRLKRPSDRHKVRATPFLTRNKSLINNTSQQSDTESISSSSANVPRDYNKNDMFENEEFITNDDL</sequence>
<comment type="similarity">
    <text evidence="3">Belongs to the sorting nexin family.</text>
</comment>
<evidence type="ECO:0000259" key="13">
    <source>
        <dbReference type="PROSITE" id="PS50200"/>
    </source>
</evidence>
<evidence type="ECO:0000256" key="10">
    <source>
        <dbReference type="ARBA" id="ARBA00045612"/>
    </source>
</evidence>
<organism evidence="14 15">
    <name type="scientific">Brachionus calyciflorus</name>
    <dbReference type="NCBI Taxonomy" id="104777"/>
    <lineage>
        <taxon>Eukaryota</taxon>
        <taxon>Metazoa</taxon>
        <taxon>Spiralia</taxon>
        <taxon>Gnathifera</taxon>
        <taxon>Rotifera</taxon>
        <taxon>Eurotatoria</taxon>
        <taxon>Monogononta</taxon>
        <taxon>Pseudotrocha</taxon>
        <taxon>Ploima</taxon>
        <taxon>Brachionidae</taxon>
        <taxon>Brachionus</taxon>
    </lineage>
</organism>
<gene>
    <name evidence="14" type="ORF">OXX778_LOCUS2822</name>
</gene>
<evidence type="ECO:0000256" key="7">
    <source>
        <dbReference type="ARBA" id="ARBA00022927"/>
    </source>
</evidence>
<protein>
    <recommendedName>
        <fullName evidence="4">Sorting nexin-17</fullName>
    </recommendedName>
</protein>
<dbReference type="GO" id="GO:0006886">
    <property type="term" value="P:intracellular protein transport"/>
    <property type="evidence" value="ECO:0007669"/>
    <property type="project" value="TreeGrafter"/>
</dbReference>
<evidence type="ECO:0000256" key="6">
    <source>
        <dbReference type="ARBA" id="ARBA00022753"/>
    </source>
</evidence>
<dbReference type="GO" id="GO:0005769">
    <property type="term" value="C:early endosome"/>
    <property type="evidence" value="ECO:0007669"/>
    <property type="project" value="UniProtKB-SubCell"/>
</dbReference>
<dbReference type="Gene3D" id="1.20.80.60">
    <property type="match status" value="1"/>
</dbReference>
<keyword evidence="5" id="KW-0813">Transport</keyword>
<dbReference type="GO" id="GO:0030659">
    <property type="term" value="C:cytoplasmic vesicle membrane"/>
    <property type="evidence" value="ECO:0007669"/>
    <property type="project" value="UniProtKB-SubCell"/>
</dbReference>
<keyword evidence="15" id="KW-1185">Reference proteome</keyword>
<evidence type="ECO:0000259" key="12">
    <source>
        <dbReference type="PROSITE" id="PS50195"/>
    </source>
</evidence>
<reference evidence="14" key="1">
    <citation type="submission" date="2021-02" db="EMBL/GenBank/DDBJ databases">
        <authorList>
            <person name="Nowell W R."/>
        </authorList>
    </citation>
    <scope>NUCLEOTIDE SEQUENCE</scope>
    <source>
        <strain evidence="14">Ploen Becks lab</strain>
    </source>
</reference>
<keyword evidence="9" id="KW-0472">Membrane</keyword>
<dbReference type="SMART" id="SM00312">
    <property type="entry name" value="PX"/>
    <property type="match status" value="1"/>
</dbReference>
<dbReference type="Pfam" id="PF21273">
    <property type="entry name" value="SNX17-27-31_F1_FERM"/>
    <property type="match status" value="1"/>
</dbReference>
<dbReference type="InterPro" id="IPR011993">
    <property type="entry name" value="PH-like_dom_sf"/>
</dbReference>
<dbReference type="Gene3D" id="3.30.1520.10">
    <property type="entry name" value="Phox-like domain"/>
    <property type="match status" value="1"/>
</dbReference>
<dbReference type="FunFam" id="3.30.1520.10:FF:000008">
    <property type="entry name" value="Sorting nexin-17 isoform1"/>
    <property type="match status" value="1"/>
</dbReference>
<name>A0A813NBP1_9BILA</name>
<dbReference type="GO" id="GO:0007165">
    <property type="term" value="P:signal transduction"/>
    <property type="evidence" value="ECO:0007669"/>
    <property type="project" value="InterPro"/>
</dbReference>
<dbReference type="Gene3D" id="3.10.20.90">
    <property type="entry name" value="Phosphatidylinositol 3-kinase Catalytic Subunit, Chain A, domain 1"/>
    <property type="match status" value="1"/>
</dbReference>
<evidence type="ECO:0000256" key="9">
    <source>
        <dbReference type="ARBA" id="ARBA00023136"/>
    </source>
</evidence>
<dbReference type="InterPro" id="IPR048767">
    <property type="entry name" value="SNX17-31_FERM_F2"/>
</dbReference>
<keyword evidence="7" id="KW-0653">Protein transport</keyword>
<evidence type="ECO:0000256" key="4">
    <source>
        <dbReference type="ARBA" id="ARBA00015282"/>
    </source>
</evidence>
<dbReference type="CDD" id="cd16121">
    <property type="entry name" value="FERM_F1_SNX17"/>
    <property type="match status" value="1"/>
</dbReference>
<proteinExistence type="inferred from homology"/>
<evidence type="ECO:0000313" key="15">
    <source>
        <dbReference type="Proteomes" id="UP000663879"/>
    </source>
</evidence>
<comment type="caution">
    <text evidence="14">The sequence shown here is derived from an EMBL/GenBank/DDBJ whole genome shotgun (WGS) entry which is preliminary data.</text>
</comment>
<dbReference type="Pfam" id="PF21271">
    <property type="entry name" value="SNX17-31_F2_FERM"/>
    <property type="match status" value="1"/>
</dbReference>
<dbReference type="InterPro" id="IPR001683">
    <property type="entry name" value="PX_dom"/>
</dbReference>
<keyword evidence="6" id="KW-0967">Endosome</keyword>
<dbReference type="SUPFAM" id="SSF64268">
    <property type="entry name" value="PX domain"/>
    <property type="match status" value="1"/>
</dbReference>
<evidence type="ECO:0000313" key="14">
    <source>
        <dbReference type="EMBL" id="CAF0730719.1"/>
    </source>
</evidence>
<dbReference type="AlphaFoldDB" id="A0A813NBP1"/>
<accession>A0A813NBP1</accession>
<dbReference type="InterPro" id="IPR040842">
    <property type="entry name" value="SNX17/31_FERM"/>
</dbReference>
<dbReference type="PANTHER" id="PTHR12431">
    <property type="entry name" value="SORTING NEXIN 17 AND 27"/>
    <property type="match status" value="1"/>
</dbReference>
<evidence type="ECO:0000256" key="2">
    <source>
        <dbReference type="ARBA" id="ARBA00004412"/>
    </source>
</evidence>
<dbReference type="PROSITE" id="PS50200">
    <property type="entry name" value="RA"/>
    <property type="match status" value="1"/>
</dbReference>
<evidence type="ECO:0000256" key="1">
    <source>
        <dbReference type="ARBA" id="ARBA00004180"/>
    </source>
</evidence>
<feature type="compositionally biased region" description="Low complexity" evidence="11">
    <location>
        <begin position="407"/>
        <end position="420"/>
    </location>
</feature>
<dbReference type="Pfam" id="PF18116">
    <property type="entry name" value="SNX17_FERM_C"/>
    <property type="match status" value="1"/>
</dbReference>
<comment type="subcellular location">
    <subcellularLocation>
        <location evidence="1">Cytoplasmic vesicle membrane</location>
        <topology evidence="1">Peripheral membrane protein</topology>
        <orientation evidence="1">Cytoplasmic side</orientation>
    </subcellularLocation>
    <subcellularLocation>
        <location evidence="2">Early endosome</location>
    </subcellularLocation>
</comment>
<dbReference type="EMBL" id="CAJNOC010000232">
    <property type="protein sequence ID" value="CAF0730719.1"/>
    <property type="molecule type" value="Genomic_DNA"/>
</dbReference>
<dbReference type="InterPro" id="IPR028666">
    <property type="entry name" value="SNX17_FERM_N"/>
</dbReference>
<dbReference type="PANTHER" id="PTHR12431:SF14">
    <property type="entry name" value="LD15323P"/>
    <property type="match status" value="1"/>
</dbReference>
<dbReference type="Proteomes" id="UP000663879">
    <property type="component" value="Unassembled WGS sequence"/>
</dbReference>
<evidence type="ECO:0000256" key="3">
    <source>
        <dbReference type="ARBA" id="ARBA00010883"/>
    </source>
</evidence>
<feature type="region of interest" description="Disordered" evidence="11">
    <location>
        <begin position="402"/>
        <end position="428"/>
    </location>
</feature>
<dbReference type="FunFam" id="2.30.29.30:FF:000145">
    <property type="entry name" value="Sorting nexin-17 isoform1"/>
    <property type="match status" value="1"/>
</dbReference>
<feature type="domain" description="PX" evidence="12">
    <location>
        <begin position="1"/>
        <end position="106"/>
    </location>
</feature>
<dbReference type="InterPro" id="IPR000159">
    <property type="entry name" value="RA_dom"/>
</dbReference>